<organism evidence="2 3">
    <name type="scientific">Nepenthes gracilis</name>
    <name type="common">Slender pitcher plant</name>
    <dbReference type="NCBI Taxonomy" id="150966"/>
    <lineage>
        <taxon>Eukaryota</taxon>
        <taxon>Viridiplantae</taxon>
        <taxon>Streptophyta</taxon>
        <taxon>Embryophyta</taxon>
        <taxon>Tracheophyta</taxon>
        <taxon>Spermatophyta</taxon>
        <taxon>Magnoliopsida</taxon>
        <taxon>eudicotyledons</taxon>
        <taxon>Gunneridae</taxon>
        <taxon>Pentapetalae</taxon>
        <taxon>Caryophyllales</taxon>
        <taxon>Nepenthaceae</taxon>
        <taxon>Nepenthes</taxon>
    </lineage>
</organism>
<feature type="transmembrane region" description="Helical" evidence="1">
    <location>
        <begin position="12"/>
        <end position="29"/>
    </location>
</feature>
<dbReference type="Proteomes" id="UP001279734">
    <property type="component" value="Unassembled WGS sequence"/>
</dbReference>
<keyword evidence="1" id="KW-1133">Transmembrane helix</keyword>
<proteinExistence type="predicted"/>
<keyword evidence="1" id="KW-0812">Transmembrane</keyword>
<accession>A0AAD3SEH8</accession>
<evidence type="ECO:0000256" key="1">
    <source>
        <dbReference type="SAM" id="Phobius"/>
    </source>
</evidence>
<comment type="caution">
    <text evidence="2">The sequence shown here is derived from an EMBL/GenBank/DDBJ whole genome shotgun (WGS) entry which is preliminary data.</text>
</comment>
<reference evidence="2" key="1">
    <citation type="submission" date="2023-05" db="EMBL/GenBank/DDBJ databases">
        <title>Nepenthes gracilis genome sequencing.</title>
        <authorList>
            <person name="Fukushima K."/>
        </authorList>
    </citation>
    <scope>NUCLEOTIDE SEQUENCE</scope>
    <source>
        <strain evidence="2">SING2019-196</strain>
    </source>
</reference>
<name>A0AAD3SEH8_NEPGR</name>
<feature type="transmembrane region" description="Helical" evidence="1">
    <location>
        <begin position="49"/>
        <end position="70"/>
    </location>
</feature>
<dbReference type="AlphaFoldDB" id="A0AAD3SEH8"/>
<sequence length="80" mass="8986">MAGGLFDSPRLLWMMAVCWISMALADMLSPMPPLLADFHGFVIHSNQGLIRLVLYALYNSIVLSVVELYFSIWTKSSCTM</sequence>
<protein>
    <submittedName>
        <fullName evidence="2">Uncharacterized protein</fullName>
    </submittedName>
</protein>
<keyword evidence="3" id="KW-1185">Reference proteome</keyword>
<keyword evidence="1" id="KW-0472">Membrane</keyword>
<gene>
    <name evidence="2" type="ORF">Nepgr_011523</name>
</gene>
<evidence type="ECO:0000313" key="3">
    <source>
        <dbReference type="Proteomes" id="UP001279734"/>
    </source>
</evidence>
<dbReference type="EMBL" id="BSYO01000009">
    <property type="protein sequence ID" value="GMH09682.1"/>
    <property type="molecule type" value="Genomic_DNA"/>
</dbReference>
<evidence type="ECO:0000313" key="2">
    <source>
        <dbReference type="EMBL" id="GMH09682.1"/>
    </source>
</evidence>